<keyword evidence="2" id="KW-0808">Transferase</keyword>
<feature type="region of interest" description="Disordered" evidence="1">
    <location>
        <begin position="1"/>
        <end position="31"/>
    </location>
</feature>
<dbReference type="GO" id="GO:0016301">
    <property type="term" value="F:kinase activity"/>
    <property type="evidence" value="ECO:0007669"/>
    <property type="project" value="UniProtKB-KW"/>
</dbReference>
<evidence type="ECO:0000313" key="2">
    <source>
        <dbReference type="EMBL" id="TDW19429.1"/>
    </source>
</evidence>
<proteinExistence type="predicted"/>
<gene>
    <name evidence="2" type="ORF">EV650_6036</name>
</gene>
<accession>A0A4R7ZNI2</accession>
<reference evidence="2 3" key="1">
    <citation type="submission" date="2019-03" db="EMBL/GenBank/DDBJ databases">
        <title>Genomic Encyclopedia of Type Strains, Phase III (KMG-III): the genomes of soil and plant-associated and newly described type strains.</title>
        <authorList>
            <person name="Whitman W."/>
        </authorList>
    </citation>
    <scope>NUCLEOTIDE SEQUENCE [LARGE SCALE GENOMIC DNA]</scope>
    <source>
        <strain evidence="2 3">VKM Ac-2570</strain>
    </source>
</reference>
<evidence type="ECO:0000256" key="1">
    <source>
        <dbReference type="SAM" id="MobiDB-lite"/>
    </source>
</evidence>
<protein>
    <submittedName>
        <fullName evidence="2">Uridine kinase</fullName>
    </submittedName>
</protein>
<comment type="caution">
    <text evidence="2">The sequence shown here is derived from an EMBL/GenBank/DDBJ whole genome shotgun (WGS) entry which is preliminary data.</text>
</comment>
<dbReference type="CDD" id="cd02019">
    <property type="entry name" value="NK"/>
    <property type="match status" value="1"/>
</dbReference>
<name>A0A4R7ZNI2_9ACTN</name>
<dbReference type="SUPFAM" id="SSF52540">
    <property type="entry name" value="P-loop containing nucleoside triphosphate hydrolases"/>
    <property type="match status" value="1"/>
</dbReference>
<evidence type="ECO:0000313" key="3">
    <source>
        <dbReference type="Proteomes" id="UP000295447"/>
    </source>
</evidence>
<dbReference type="Proteomes" id="UP000295447">
    <property type="component" value="Unassembled WGS sequence"/>
</dbReference>
<dbReference type="InterPro" id="IPR027417">
    <property type="entry name" value="P-loop_NTPase"/>
</dbReference>
<keyword evidence="3" id="KW-1185">Reference proteome</keyword>
<sequence>MGEQADGSTGAEVSGTFSAAGDEKVPKMSGGPRARVLGEVAAEVLSARREHPVRVALDGCSAAGKTTLANELAGVLRWHTAREVIRAELDYFKRAPELRTTYPIESSESYYYEVYDYDAIRERLLKPLGPGGDRRYVNGLRDTSARTQLAVPPRTAAPDAILIADGTFLQRPELNNYWDLRIYVHVTFETVLRRGAVRDAAWMDSREAAAHRYRTRYIPGERLYINQIHPADRAQLVLNNEDPATLTITRRPAPRR</sequence>
<dbReference type="AlphaFoldDB" id="A0A4R7ZNI2"/>
<dbReference type="Gene3D" id="3.40.50.300">
    <property type="entry name" value="P-loop containing nucleotide triphosphate hydrolases"/>
    <property type="match status" value="1"/>
</dbReference>
<keyword evidence="2" id="KW-0418">Kinase</keyword>
<organism evidence="2 3">
    <name type="scientific">Kribbella kalugense</name>
    <dbReference type="NCBI Taxonomy" id="2512221"/>
    <lineage>
        <taxon>Bacteria</taxon>
        <taxon>Bacillati</taxon>
        <taxon>Actinomycetota</taxon>
        <taxon>Actinomycetes</taxon>
        <taxon>Propionibacteriales</taxon>
        <taxon>Kribbellaceae</taxon>
        <taxon>Kribbella</taxon>
    </lineage>
</organism>
<dbReference type="EMBL" id="SODF01000002">
    <property type="protein sequence ID" value="TDW19429.1"/>
    <property type="molecule type" value="Genomic_DNA"/>
</dbReference>